<keyword evidence="3" id="KW-1185">Reference proteome</keyword>
<comment type="caution">
    <text evidence="2">The sequence shown here is derived from an EMBL/GenBank/DDBJ whole genome shotgun (WGS) entry which is preliminary data.</text>
</comment>
<proteinExistence type="predicted"/>
<dbReference type="PROSITE" id="PS51186">
    <property type="entry name" value="GNAT"/>
    <property type="match status" value="1"/>
</dbReference>
<dbReference type="SUPFAM" id="SSF55729">
    <property type="entry name" value="Acyl-CoA N-acyltransferases (Nat)"/>
    <property type="match status" value="1"/>
</dbReference>
<dbReference type="Proteomes" id="UP001057481">
    <property type="component" value="Unassembled WGS sequence"/>
</dbReference>
<dbReference type="PANTHER" id="PTHR43441:SF11">
    <property type="entry name" value="RIBOSOMAL-PROTEIN-SERINE ACETYLTRANSFERASE"/>
    <property type="match status" value="1"/>
</dbReference>
<dbReference type="InterPro" id="IPR051908">
    <property type="entry name" value="Ribosomal_N-acetyltransferase"/>
</dbReference>
<dbReference type="Pfam" id="PF13302">
    <property type="entry name" value="Acetyltransf_3"/>
    <property type="match status" value="1"/>
</dbReference>
<name>A0ABT0VK74_9LACO</name>
<sequence length="180" mass="20730">MKTIKIKVTPELVLRSTVTTDAVDLFRLIDDNRDQLKQWMPWEPLTKTIKDELAFIQVSQMKVRKNQLVLLTIEYMGHVAGMIDIHSINPSLAQGEIGYWLGKDFQHQHLMQQVVNALSIYAFTNLKMHRLNLYTDVENQASHHVALNAGFKEEGRLVEYLKDASGQFHDALIHGRVNHN</sequence>
<dbReference type="InterPro" id="IPR016181">
    <property type="entry name" value="Acyl_CoA_acyltransferase"/>
</dbReference>
<protein>
    <submittedName>
        <fullName evidence="2">GNAT family N-acetyltransferase</fullName>
    </submittedName>
</protein>
<evidence type="ECO:0000313" key="2">
    <source>
        <dbReference type="EMBL" id="MCM2436792.1"/>
    </source>
</evidence>
<feature type="domain" description="N-acetyltransferase" evidence="1">
    <location>
        <begin position="12"/>
        <end position="179"/>
    </location>
</feature>
<dbReference type="InterPro" id="IPR000182">
    <property type="entry name" value="GNAT_dom"/>
</dbReference>
<accession>A0ABT0VK74</accession>
<organism evidence="2 3">
    <name type="scientific">Periweissella beninensis</name>
    <dbReference type="NCBI Taxonomy" id="504936"/>
    <lineage>
        <taxon>Bacteria</taxon>
        <taxon>Bacillati</taxon>
        <taxon>Bacillota</taxon>
        <taxon>Bacilli</taxon>
        <taxon>Lactobacillales</taxon>
        <taxon>Lactobacillaceae</taxon>
        <taxon>Periweissella</taxon>
    </lineage>
</organism>
<dbReference type="EMBL" id="JAGMVS010000039">
    <property type="protein sequence ID" value="MCM2436792.1"/>
    <property type="molecule type" value="Genomic_DNA"/>
</dbReference>
<dbReference type="Gene3D" id="3.40.630.30">
    <property type="match status" value="1"/>
</dbReference>
<gene>
    <name evidence="2" type="ORF">KAK10_02450</name>
</gene>
<reference evidence="2" key="1">
    <citation type="submission" date="2021-04" db="EMBL/GenBank/DDBJ databases">
        <title>Taxonomic assessment of Weissella genus.</title>
        <authorList>
            <person name="Fanelli F."/>
            <person name="Chieffi D."/>
            <person name="Dell'Aquila A."/>
            <person name="Gyu-Sung C."/>
            <person name="Franz C.M.A.P."/>
            <person name="Fusco V."/>
        </authorList>
    </citation>
    <scope>NUCLEOTIDE SEQUENCE</scope>
    <source>
        <strain evidence="2">LMG 25373</strain>
    </source>
</reference>
<dbReference type="RefSeq" id="WP_205143248.1">
    <property type="nucleotide sequence ID" value="NZ_JAFBDN010000004.1"/>
</dbReference>
<evidence type="ECO:0000259" key="1">
    <source>
        <dbReference type="PROSITE" id="PS51186"/>
    </source>
</evidence>
<dbReference type="PANTHER" id="PTHR43441">
    <property type="entry name" value="RIBOSOMAL-PROTEIN-SERINE ACETYLTRANSFERASE"/>
    <property type="match status" value="1"/>
</dbReference>
<evidence type="ECO:0000313" key="3">
    <source>
        <dbReference type="Proteomes" id="UP001057481"/>
    </source>
</evidence>